<dbReference type="SUPFAM" id="SSF53223">
    <property type="entry name" value="Aminoacid dehydrogenase-like, N-terminal domain"/>
    <property type="match status" value="1"/>
</dbReference>
<dbReference type="GO" id="GO:0004477">
    <property type="term" value="F:methenyltetrahydrofolate cyclohydrolase activity"/>
    <property type="evidence" value="ECO:0007669"/>
    <property type="project" value="UniProtKB-UniRule"/>
</dbReference>
<dbReference type="InterPro" id="IPR020631">
    <property type="entry name" value="THF_DH/CycHdrlase_NAD-bd_dom"/>
</dbReference>
<comment type="catalytic activity">
    <reaction evidence="12">
        <text>(6R)-5,10-methenyltetrahydrofolate + H2O = (6R)-10-formyltetrahydrofolate + H(+)</text>
        <dbReference type="Rhea" id="RHEA:23700"/>
        <dbReference type="ChEBI" id="CHEBI:15377"/>
        <dbReference type="ChEBI" id="CHEBI:15378"/>
        <dbReference type="ChEBI" id="CHEBI:57455"/>
        <dbReference type="ChEBI" id="CHEBI:195366"/>
        <dbReference type="EC" id="3.5.4.9"/>
    </reaction>
</comment>
<name>A0A7W9AEU8_9SPHN</name>
<comment type="function">
    <text evidence="12">Catalyzes the oxidation of 5,10-methylenetetrahydrofolate to 5,10-methenyltetrahydrofolate and then the hydrolysis of 5,10-methenyltetrahydrofolate to 10-formyltetrahydrofolate.</text>
</comment>
<dbReference type="SUPFAM" id="SSF51735">
    <property type="entry name" value="NAD(P)-binding Rossmann-fold domains"/>
    <property type="match status" value="1"/>
</dbReference>
<dbReference type="GO" id="GO:0000105">
    <property type="term" value="P:L-histidine biosynthetic process"/>
    <property type="evidence" value="ECO:0007669"/>
    <property type="project" value="UniProtKB-KW"/>
</dbReference>
<feature type="domain" description="Tetrahydrofolate dehydrogenase/cyclohydrolase catalytic" evidence="13">
    <location>
        <begin position="6"/>
        <end position="121"/>
    </location>
</feature>
<dbReference type="PRINTS" id="PR00085">
    <property type="entry name" value="THFDHDRGNASE"/>
</dbReference>
<dbReference type="EC" id="1.5.1.5" evidence="12"/>
<dbReference type="GO" id="GO:0005829">
    <property type="term" value="C:cytosol"/>
    <property type="evidence" value="ECO:0007669"/>
    <property type="project" value="TreeGrafter"/>
</dbReference>
<evidence type="ECO:0000313" key="15">
    <source>
        <dbReference type="EMBL" id="MBB5684121.1"/>
    </source>
</evidence>
<comment type="subunit">
    <text evidence="2 12">Homodimer.</text>
</comment>
<dbReference type="RefSeq" id="WP_184014378.1">
    <property type="nucleotide sequence ID" value="NZ_JACIJC010000001.1"/>
</dbReference>
<evidence type="ECO:0000256" key="4">
    <source>
        <dbReference type="ARBA" id="ARBA00022605"/>
    </source>
</evidence>
<dbReference type="HAMAP" id="MF_01576">
    <property type="entry name" value="THF_DHG_CYH"/>
    <property type="match status" value="1"/>
</dbReference>
<dbReference type="GO" id="GO:0004488">
    <property type="term" value="F:methylenetetrahydrofolate dehydrogenase (NADP+) activity"/>
    <property type="evidence" value="ECO:0007669"/>
    <property type="project" value="UniProtKB-UniRule"/>
</dbReference>
<evidence type="ECO:0000256" key="2">
    <source>
        <dbReference type="ARBA" id="ARBA00011738"/>
    </source>
</evidence>
<dbReference type="CDD" id="cd01080">
    <property type="entry name" value="NAD_bind_m-THF_DH_Cyclohyd"/>
    <property type="match status" value="1"/>
</dbReference>
<dbReference type="InterPro" id="IPR046346">
    <property type="entry name" value="Aminoacid_DH-like_N_sf"/>
</dbReference>
<evidence type="ECO:0000256" key="10">
    <source>
        <dbReference type="ARBA" id="ARBA00023167"/>
    </source>
</evidence>
<dbReference type="Pfam" id="PF00763">
    <property type="entry name" value="THF_DHG_CYH"/>
    <property type="match status" value="1"/>
</dbReference>
<evidence type="ECO:0000256" key="6">
    <source>
        <dbReference type="ARBA" id="ARBA00022801"/>
    </source>
</evidence>
<evidence type="ECO:0000259" key="13">
    <source>
        <dbReference type="Pfam" id="PF00763"/>
    </source>
</evidence>
<comment type="pathway">
    <text evidence="1 12">One-carbon metabolism; tetrahydrofolate interconversion.</text>
</comment>
<sequence length="296" mass="30456">MTENIIDGKAFAAGLRARIADGVAAFVAKAGRAPGLAVVLVGENPASQVYVRAKHKATIEAGMESFEHRLSADTTQAALLALVAQLNADPAVDGILVQLPLPRHIDENAVIAAIDPDKDVDGFHPVNAGRLATGIEGFVPCTPLGCLMLLKDRLGDLSGLNAVVIGRSNIVGKPMAQLLLAESCTVTVAHSRTRDLPAVVRAADIVVAAVGRPEMIRGDWLKPGAAVIDVGINRIPADGGKSRLVGDVDFVSAAAVAGAITPVPGGVGPMTIAVLLRNTLVAAHRNADVPFEAVSL</sequence>
<comment type="catalytic activity">
    <reaction evidence="12">
        <text>(6R)-5,10-methylene-5,6,7,8-tetrahydrofolate + NADP(+) = (6R)-5,10-methenyltetrahydrofolate + NADPH</text>
        <dbReference type="Rhea" id="RHEA:22812"/>
        <dbReference type="ChEBI" id="CHEBI:15636"/>
        <dbReference type="ChEBI" id="CHEBI:57455"/>
        <dbReference type="ChEBI" id="CHEBI:57783"/>
        <dbReference type="ChEBI" id="CHEBI:58349"/>
        <dbReference type="EC" id="1.5.1.5"/>
    </reaction>
</comment>
<dbReference type="PANTHER" id="PTHR48099">
    <property type="entry name" value="C-1-TETRAHYDROFOLATE SYNTHASE, CYTOPLASMIC-RELATED"/>
    <property type="match status" value="1"/>
</dbReference>
<dbReference type="PANTHER" id="PTHR48099:SF5">
    <property type="entry name" value="C-1-TETRAHYDROFOLATE SYNTHASE, CYTOPLASMIC"/>
    <property type="match status" value="1"/>
</dbReference>
<evidence type="ECO:0000256" key="7">
    <source>
        <dbReference type="ARBA" id="ARBA00022857"/>
    </source>
</evidence>
<keyword evidence="8 12" id="KW-0560">Oxidoreductase</keyword>
<dbReference type="AlphaFoldDB" id="A0A7W9AEU8"/>
<dbReference type="NCBIfam" id="NF010785">
    <property type="entry name" value="PRK14188.1"/>
    <property type="match status" value="1"/>
</dbReference>
<dbReference type="Proteomes" id="UP000549617">
    <property type="component" value="Unassembled WGS sequence"/>
</dbReference>
<feature type="binding site" evidence="12">
    <location>
        <begin position="166"/>
        <end position="168"/>
    </location>
    <ligand>
        <name>NADP(+)</name>
        <dbReference type="ChEBI" id="CHEBI:58349"/>
    </ligand>
</feature>
<keyword evidence="7 12" id="KW-0521">NADP</keyword>
<feature type="domain" description="Tetrahydrofolate dehydrogenase/cyclohydrolase NAD(P)-binding" evidence="14">
    <location>
        <begin position="140"/>
        <end position="286"/>
    </location>
</feature>
<dbReference type="FunFam" id="3.40.50.10860:FF:000005">
    <property type="entry name" value="C-1-tetrahydrofolate synthase, cytoplasmic, putative"/>
    <property type="match status" value="1"/>
</dbReference>
<comment type="caution">
    <text evidence="12">Lacks conserved residue(s) required for the propagation of feature annotation.</text>
</comment>
<evidence type="ECO:0000256" key="1">
    <source>
        <dbReference type="ARBA" id="ARBA00004777"/>
    </source>
</evidence>
<accession>A0A7W9AEU8</accession>
<protein>
    <recommendedName>
        <fullName evidence="12">Bifunctional protein FolD</fullName>
    </recommendedName>
    <domain>
        <recommendedName>
            <fullName evidence="12">Methylenetetrahydrofolate dehydrogenase</fullName>
            <ecNumber evidence="12">1.5.1.5</ecNumber>
        </recommendedName>
    </domain>
    <domain>
        <recommendedName>
            <fullName evidence="12">Methenyltetrahydrofolate cyclohydrolase</fullName>
            <ecNumber evidence="12">3.5.4.9</ecNumber>
        </recommendedName>
    </domain>
</protein>
<dbReference type="PROSITE" id="PS00767">
    <property type="entry name" value="THF_DHG_CYH_2"/>
    <property type="match status" value="1"/>
</dbReference>
<dbReference type="GO" id="GO:0009086">
    <property type="term" value="P:methionine biosynthetic process"/>
    <property type="evidence" value="ECO:0007669"/>
    <property type="project" value="UniProtKB-KW"/>
</dbReference>
<dbReference type="NCBIfam" id="NF010783">
    <property type="entry name" value="PRK14186.1"/>
    <property type="match status" value="1"/>
</dbReference>
<evidence type="ECO:0000256" key="12">
    <source>
        <dbReference type="HAMAP-Rule" id="MF_01576"/>
    </source>
</evidence>
<keyword evidence="16" id="KW-1185">Reference proteome</keyword>
<dbReference type="Gene3D" id="3.40.50.720">
    <property type="entry name" value="NAD(P)-binding Rossmann-like Domain"/>
    <property type="match status" value="1"/>
</dbReference>
<dbReference type="InterPro" id="IPR020630">
    <property type="entry name" value="THF_DH/CycHdrlase_cat_dom"/>
</dbReference>
<evidence type="ECO:0000256" key="5">
    <source>
        <dbReference type="ARBA" id="ARBA00022755"/>
    </source>
</evidence>
<gene>
    <name evidence="12" type="primary">folD</name>
    <name evidence="15" type="ORF">FHS49_000112</name>
</gene>
<evidence type="ECO:0000256" key="3">
    <source>
        <dbReference type="ARBA" id="ARBA00022563"/>
    </source>
</evidence>
<keyword evidence="6 12" id="KW-0378">Hydrolase</keyword>
<feature type="binding site" evidence="12">
    <location>
        <position position="232"/>
    </location>
    <ligand>
        <name>NADP(+)</name>
        <dbReference type="ChEBI" id="CHEBI:58349"/>
    </ligand>
</feature>
<reference evidence="15 16" key="1">
    <citation type="submission" date="2020-08" db="EMBL/GenBank/DDBJ databases">
        <title>Genomic Encyclopedia of Type Strains, Phase IV (KMG-IV): sequencing the most valuable type-strain genomes for metagenomic binning, comparative biology and taxonomic classification.</title>
        <authorList>
            <person name="Goeker M."/>
        </authorList>
    </citation>
    <scope>NUCLEOTIDE SEQUENCE [LARGE SCALE GENOMIC DNA]</scope>
    <source>
        <strain evidence="15 16">DSM 25079</strain>
    </source>
</reference>
<evidence type="ECO:0000256" key="8">
    <source>
        <dbReference type="ARBA" id="ARBA00023002"/>
    </source>
</evidence>
<organism evidence="15 16">
    <name type="scientific">Sphingobium boeckii</name>
    <dbReference type="NCBI Taxonomy" id="1082345"/>
    <lineage>
        <taxon>Bacteria</taxon>
        <taxon>Pseudomonadati</taxon>
        <taxon>Pseudomonadota</taxon>
        <taxon>Alphaproteobacteria</taxon>
        <taxon>Sphingomonadales</taxon>
        <taxon>Sphingomonadaceae</taxon>
        <taxon>Sphingobium</taxon>
    </lineage>
</organism>
<keyword evidence="4 12" id="KW-0028">Amino-acid biosynthesis</keyword>
<dbReference type="EC" id="3.5.4.9" evidence="12"/>
<dbReference type="InterPro" id="IPR036291">
    <property type="entry name" value="NAD(P)-bd_dom_sf"/>
</dbReference>
<evidence type="ECO:0000313" key="16">
    <source>
        <dbReference type="Proteomes" id="UP000549617"/>
    </source>
</evidence>
<dbReference type="NCBIfam" id="NF008058">
    <property type="entry name" value="PRK10792.1"/>
    <property type="match status" value="1"/>
</dbReference>
<keyword evidence="10 12" id="KW-0486">Methionine biosynthesis</keyword>
<proteinExistence type="inferred from homology"/>
<dbReference type="InterPro" id="IPR020867">
    <property type="entry name" value="THF_DH/CycHdrlase_CS"/>
</dbReference>
<dbReference type="Pfam" id="PF02882">
    <property type="entry name" value="THF_DHG_CYH_C"/>
    <property type="match status" value="1"/>
</dbReference>
<dbReference type="EMBL" id="JACIJC010000001">
    <property type="protein sequence ID" value="MBB5684121.1"/>
    <property type="molecule type" value="Genomic_DNA"/>
</dbReference>
<keyword evidence="3 12" id="KW-0554">One-carbon metabolism</keyword>
<dbReference type="GO" id="GO:0006164">
    <property type="term" value="P:purine nucleotide biosynthetic process"/>
    <property type="evidence" value="ECO:0007669"/>
    <property type="project" value="UniProtKB-KW"/>
</dbReference>
<dbReference type="InterPro" id="IPR000672">
    <property type="entry name" value="THF_DH/CycHdrlase"/>
</dbReference>
<evidence type="ECO:0000259" key="14">
    <source>
        <dbReference type="Pfam" id="PF02882"/>
    </source>
</evidence>
<dbReference type="GO" id="GO:0035999">
    <property type="term" value="P:tetrahydrofolate interconversion"/>
    <property type="evidence" value="ECO:0007669"/>
    <property type="project" value="UniProtKB-UniRule"/>
</dbReference>
<evidence type="ECO:0000256" key="9">
    <source>
        <dbReference type="ARBA" id="ARBA00023102"/>
    </source>
</evidence>
<keyword evidence="5 12" id="KW-0658">Purine biosynthesis</keyword>
<comment type="caution">
    <text evidence="15">The sequence shown here is derived from an EMBL/GenBank/DDBJ whole genome shotgun (WGS) entry which is preliminary data.</text>
</comment>
<comment type="similarity">
    <text evidence="12">Belongs to the tetrahydrofolate dehydrogenase/cyclohydrolase family.</text>
</comment>
<keyword evidence="9 12" id="KW-0368">Histidine biosynthesis</keyword>
<dbReference type="FunFam" id="3.40.50.720:FF:000006">
    <property type="entry name" value="Bifunctional protein FolD"/>
    <property type="match status" value="1"/>
</dbReference>
<dbReference type="Gene3D" id="3.40.50.10860">
    <property type="entry name" value="Leucine Dehydrogenase, chain A, domain 1"/>
    <property type="match status" value="1"/>
</dbReference>
<keyword evidence="11 12" id="KW-0511">Multifunctional enzyme</keyword>
<dbReference type="UniPathway" id="UPA00193"/>
<evidence type="ECO:0000256" key="11">
    <source>
        <dbReference type="ARBA" id="ARBA00023268"/>
    </source>
</evidence>